<dbReference type="AlphaFoldDB" id="A0A1S9RD21"/>
<gene>
    <name evidence="1" type="ORF">PEBR_35308</name>
</gene>
<evidence type="ECO:0000313" key="1">
    <source>
        <dbReference type="EMBL" id="OOQ83285.1"/>
    </source>
</evidence>
<dbReference type="PANTHER" id="PTHR37535:SF4">
    <property type="entry name" value="FLUG DOMAIN-CONTAINING PROTEIN"/>
    <property type="match status" value="1"/>
</dbReference>
<comment type="caution">
    <text evidence="1">The sequence shown here is derived from an EMBL/GenBank/DDBJ whole genome shotgun (WGS) entry which is preliminary data.</text>
</comment>
<sequence length="382" mass="44346">MLFLEWILDNFKVKKFSSLHEYWRQWCQLYRKAVGRSLHVKCSQDINDHMKENLTARYNLDITVTEKPVMNVDDLYIVLNHHWTKDTTPYPDGSRPGALVYVEQNERTNLKHFFGREDDNKEIEEEWDLREDDLKTLCYGQISLILLPNPGGIRDHLVMEIDLKHTKGHHSKPKRKIFLMSEVKQPTFDIIILVLAMVILDNAFAADIHSVEDIQGAIGMIRATKPYDLRRGTGEAVDMMGHVYASTFQKYMNERVQTYVQASFLGIPLEDALMNILSHQSRYIDPRAPSTYDDLLEKAKELYGSMKNTRGTKIGELKAKADAALRAAKKLLKTTTFNGARNEFFATIDTLEINKQLDPSFLDIKQDIYEPERIVHRLKERR</sequence>
<accession>A0A1S9RD21</accession>
<dbReference type="Proteomes" id="UP000190744">
    <property type="component" value="Unassembled WGS sequence"/>
</dbReference>
<name>A0A1S9RD21_PENBI</name>
<dbReference type="PANTHER" id="PTHR37535">
    <property type="entry name" value="FLUG DOMAIN PROTEIN"/>
    <property type="match status" value="1"/>
</dbReference>
<organism evidence="1 2">
    <name type="scientific">Penicillium brasilianum</name>
    <dbReference type="NCBI Taxonomy" id="104259"/>
    <lineage>
        <taxon>Eukaryota</taxon>
        <taxon>Fungi</taxon>
        <taxon>Dikarya</taxon>
        <taxon>Ascomycota</taxon>
        <taxon>Pezizomycotina</taxon>
        <taxon>Eurotiomycetes</taxon>
        <taxon>Eurotiomycetidae</taxon>
        <taxon>Eurotiales</taxon>
        <taxon>Aspergillaceae</taxon>
        <taxon>Penicillium</taxon>
    </lineage>
</organism>
<protein>
    <submittedName>
        <fullName evidence="1">Uncharacterized protein</fullName>
    </submittedName>
</protein>
<dbReference type="InterPro" id="IPR021842">
    <property type="entry name" value="DUF3435"/>
</dbReference>
<proteinExistence type="predicted"/>
<dbReference type="Pfam" id="PF11917">
    <property type="entry name" value="DUF3435"/>
    <property type="match status" value="2"/>
</dbReference>
<dbReference type="EMBL" id="LJBN01000200">
    <property type="protein sequence ID" value="OOQ83285.1"/>
    <property type="molecule type" value="Genomic_DNA"/>
</dbReference>
<evidence type="ECO:0000313" key="2">
    <source>
        <dbReference type="Proteomes" id="UP000190744"/>
    </source>
</evidence>
<reference evidence="2" key="1">
    <citation type="submission" date="2015-09" db="EMBL/GenBank/DDBJ databases">
        <authorList>
            <person name="Fill T.P."/>
            <person name="Baretta J.F."/>
            <person name="de Almeida L.G."/>
            <person name="Rocha M."/>
            <person name="de Souza D.H."/>
            <person name="Malavazi I."/>
            <person name="Cerdeira L.T."/>
            <person name="Hong H."/>
            <person name="Samborskyy M."/>
            <person name="de Vasconcelos A.T."/>
            <person name="Leadlay P."/>
            <person name="Rodrigues-Filho E."/>
        </authorList>
    </citation>
    <scope>NUCLEOTIDE SEQUENCE [LARGE SCALE GENOMIC DNA]</scope>
    <source>
        <strain evidence="2">LaBioMMi 136</strain>
    </source>
</reference>